<keyword evidence="6" id="KW-0150">Chloroplast</keyword>
<accession>A0A386JLZ1</accession>
<reference evidence="6" key="2">
    <citation type="journal article" date="2019" name="Mol. Phylogenet. Evol.">
        <title>Reassessment of the classification of bryopsidales (chlorophyta) based on chloroplast phylogenomic analyses.</title>
        <authorList>
            <person name="Cremen M.C."/>
            <person name="Leliaert F."/>
            <person name="West J."/>
            <person name="Lam D.W."/>
            <person name="Shimada S."/>
            <person name="Lopez-Bautista J.M."/>
            <person name="Verbruggen H."/>
        </authorList>
    </citation>
    <scope>NUCLEOTIDE SEQUENCE</scope>
</reference>
<comment type="similarity">
    <text evidence="1 5">Belongs to the universal ribosomal protein uS2 family.</text>
</comment>
<evidence type="ECO:0000256" key="1">
    <source>
        <dbReference type="ARBA" id="ARBA00006242"/>
    </source>
</evidence>
<dbReference type="SUPFAM" id="SSF52313">
    <property type="entry name" value="Ribosomal protein S2"/>
    <property type="match status" value="1"/>
</dbReference>
<dbReference type="HAMAP" id="MF_00291_B">
    <property type="entry name" value="Ribosomal_uS2_B"/>
    <property type="match status" value="1"/>
</dbReference>
<dbReference type="InterPro" id="IPR023591">
    <property type="entry name" value="Ribosomal_uS2_flav_dom_sf"/>
</dbReference>
<evidence type="ECO:0000256" key="5">
    <source>
        <dbReference type="HAMAP-Rule" id="MF_00291"/>
    </source>
</evidence>
<dbReference type="PANTHER" id="PTHR12534:SF0">
    <property type="entry name" value="SMALL RIBOSOMAL SUBUNIT PROTEIN US2M"/>
    <property type="match status" value="1"/>
</dbReference>
<keyword evidence="2 5" id="KW-0689">Ribosomal protein</keyword>
<dbReference type="GO" id="GO:0003735">
    <property type="term" value="F:structural constituent of ribosome"/>
    <property type="evidence" value="ECO:0007669"/>
    <property type="project" value="InterPro"/>
</dbReference>
<evidence type="ECO:0000256" key="4">
    <source>
        <dbReference type="ARBA" id="ARBA00035155"/>
    </source>
</evidence>
<dbReference type="InterPro" id="IPR001865">
    <property type="entry name" value="Ribosomal_uS2"/>
</dbReference>
<dbReference type="PRINTS" id="PR00395">
    <property type="entry name" value="RIBOSOMALS2"/>
</dbReference>
<keyword evidence="3 5" id="KW-0687">Ribonucleoprotein</keyword>
<reference evidence="6" key="1">
    <citation type="submission" date="2018-06" db="EMBL/GenBank/DDBJ databases">
        <authorList>
            <person name="Zhirakovskaya E."/>
        </authorList>
    </citation>
    <scope>NUCLEOTIDE SEQUENCE</scope>
</reference>
<dbReference type="GO" id="GO:0009507">
    <property type="term" value="C:chloroplast"/>
    <property type="evidence" value="ECO:0007669"/>
    <property type="project" value="UniProtKB-SubCell"/>
</dbReference>
<dbReference type="GO" id="GO:0006412">
    <property type="term" value="P:translation"/>
    <property type="evidence" value="ECO:0007669"/>
    <property type="project" value="UniProtKB-UniRule"/>
</dbReference>
<dbReference type="Gene3D" id="3.40.50.10490">
    <property type="entry name" value="Glucose-6-phosphate isomerase like protein, domain 1"/>
    <property type="match status" value="1"/>
</dbReference>
<keyword evidence="6" id="KW-0934">Plastid</keyword>
<dbReference type="Pfam" id="PF00318">
    <property type="entry name" value="Ribosomal_S2"/>
    <property type="match status" value="1"/>
</dbReference>
<dbReference type="CDD" id="cd01425">
    <property type="entry name" value="RPS2"/>
    <property type="match status" value="1"/>
</dbReference>
<dbReference type="InterPro" id="IPR005706">
    <property type="entry name" value="Ribosomal_uS2_bac/mit/plastid"/>
</dbReference>
<gene>
    <name evidence="5 6" type="primary">rps2</name>
</gene>
<organism evidence="6">
    <name type="scientific">Batophora oerstedii</name>
    <name type="common">Green alga</name>
    <dbReference type="NCBI Taxonomy" id="3140"/>
    <lineage>
        <taxon>Eukaryota</taxon>
        <taxon>Viridiplantae</taxon>
        <taxon>Chlorophyta</taxon>
        <taxon>core chlorophytes</taxon>
        <taxon>Ulvophyceae</taxon>
        <taxon>TCBD clade</taxon>
        <taxon>Dasycladales</taxon>
        <taxon>Dasycladaceae</taxon>
        <taxon>Batophora</taxon>
    </lineage>
</organism>
<sequence length="243" mass="27968">MTLSIKEMVRVGLHFGHQARRWNPKMAAYIYGKRNGIHIIDLIKTYSQLKKVLKFLTESASQEKTFLFVGTKKQAAPVISKIAIECNSFYVNQRWLGGMLTNWQTVKSSIKKLNELELFEKTSNFQNLPKKEIALIKKQKERLEKYIGGLKEMKSLPDVVILIGQPEEKNAVRECTKLGIRSITILDTDCDPTLADLFIPGNDDSVAAIEFLLMHFLYAIKRGQKILEQKKFLKKSKKSYRSR</sequence>
<name>A0A386JLZ1_BATOE</name>
<dbReference type="PANTHER" id="PTHR12534">
    <property type="entry name" value="30S RIBOSOMAL PROTEIN S2 PROKARYOTIC AND ORGANELLAR"/>
    <property type="match status" value="1"/>
</dbReference>
<dbReference type="NCBIfam" id="TIGR01011">
    <property type="entry name" value="rpsB_bact"/>
    <property type="match status" value="1"/>
</dbReference>
<geneLocation type="chloroplast" evidence="6"/>
<dbReference type="AlphaFoldDB" id="A0A386JLZ1"/>
<proteinExistence type="inferred from homology"/>
<comment type="subcellular location">
    <subcellularLocation>
        <location evidence="5">Plastid</location>
        <location evidence="5">Chloroplast</location>
    </subcellularLocation>
</comment>
<dbReference type="EMBL" id="MH545266">
    <property type="protein sequence ID" value="AYD72456.1"/>
    <property type="molecule type" value="Genomic_DNA"/>
</dbReference>
<evidence type="ECO:0000313" key="6">
    <source>
        <dbReference type="EMBL" id="AYD72456.1"/>
    </source>
</evidence>
<dbReference type="GO" id="GO:0005763">
    <property type="term" value="C:mitochondrial small ribosomal subunit"/>
    <property type="evidence" value="ECO:0007669"/>
    <property type="project" value="TreeGrafter"/>
</dbReference>
<evidence type="ECO:0000256" key="3">
    <source>
        <dbReference type="ARBA" id="ARBA00023274"/>
    </source>
</evidence>
<evidence type="ECO:0000256" key="2">
    <source>
        <dbReference type="ARBA" id="ARBA00022980"/>
    </source>
</evidence>
<protein>
    <recommendedName>
        <fullName evidence="4 5">Small ribosomal subunit protein uS2c</fullName>
    </recommendedName>
</protein>
<dbReference type="FunFam" id="1.10.287.610:FF:000001">
    <property type="entry name" value="30S ribosomal protein S2"/>
    <property type="match status" value="1"/>
</dbReference>
<dbReference type="Gene3D" id="1.10.287.610">
    <property type="entry name" value="Helix hairpin bin"/>
    <property type="match status" value="1"/>
</dbReference>